<name>A0ABF7R0P2_LIMF3</name>
<dbReference type="EMBL" id="AP008937">
    <property type="protein sequence ID" value="BAG26426.1"/>
    <property type="molecule type" value="Genomic_DNA"/>
</dbReference>
<dbReference type="AlphaFoldDB" id="A0ABF7R0P2"/>
<dbReference type="Proteomes" id="UP000001697">
    <property type="component" value="Chromosome"/>
</dbReference>
<protein>
    <recommendedName>
        <fullName evidence="3">Glycosyltransferase</fullName>
    </recommendedName>
</protein>
<proteinExistence type="predicted"/>
<sequence>MKAVNYKIVMPTVAKYLPITDNFLSILKVNWPQAMDNIIVSVVGDISKWSNVHNVAVINNPKGTTLPGCIVNAVQQYEADIYLSFLGDAFLNGKIDDKKMHSLMRELISQKISYCNLVPQIHIEAGNRTNRSFRLLSNRERYGHSFVAFACTREFIESEFLNEESDRDFEIKYLKLAQEPKFMFEDRAILKENIFHIYPSIQKGKWDRIRIRSLRNKYQQVEFENLGVISPGYELFLVLRRVIIPFLPNDLVKSVKSKLKRKVNYFDTDD</sequence>
<dbReference type="RefSeq" id="WP_012390717.1">
    <property type="nucleotide sequence ID" value="NC_010610.1"/>
</dbReference>
<accession>A0ABF7R0P2</accession>
<organism evidence="1 2">
    <name type="scientific">Limosilactobacillus fermentum (strain NBRC 3956 / LMG 18251)</name>
    <name type="common">Lactobacillus fermentum</name>
    <dbReference type="NCBI Taxonomy" id="334390"/>
    <lineage>
        <taxon>Bacteria</taxon>
        <taxon>Bacillati</taxon>
        <taxon>Bacillota</taxon>
        <taxon>Bacilli</taxon>
        <taxon>Lactobacillales</taxon>
        <taxon>Lactobacillaceae</taxon>
        <taxon>Limosilactobacillus</taxon>
    </lineage>
</organism>
<gene>
    <name evidence="1" type="ordered locus">LAF_0090</name>
</gene>
<keyword evidence="2" id="KW-1185">Reference proteome</keyword>
<evidence type="ECO:0000313" key="1">
    <source>
        <dbReference type="EMBL" id="BAG26426.1"/>
    </source>
</evidence>
<evidence type="ECO:0000313" key="2">
    <source>
        <dbReference type="Proteomes" id="UP000001697"/>
    </source>
</evidence>
<evidence type="ECO:0008006" key="3">
    <source>
        <dbReference type="Google" id="ProtNLM"/>
    </source>
</evidence>
<dbReference type="KEGG" id="lfe:LAF_0090"/>
<reference evidence="1 2" key="1">
    <citation type="journal article" date="2008" name="DNA Res.">
        <title>Comparative genome analysis of Lactobacillus reuteri and Lactobacillus fermentum reveal a genomic island for reuterin and cobalamin production.</title>
        <authorList>
            <person name="Morita H."/>
            <person name="Toh H."/>
            <person name="Fukuda S."/>
            <person name="Horikawa H."/>
            <person name="Oshima K."/>
            <person name="Suzuki T."/>
            <person name="Murakami M."/>
            <person name="Hisamatsu S."/>
            <person name="Kato Y."/>
            <person name="Takizawa T."/>
            <person name="Fukuoka H."/>
            <person name="Yoshimura T."/>
            <person name="Itoh K."/>
            <person name="O'Sullivan D.J."/>
            <person name="McKay L.L."/>
            <person name="Ohno H."/>
            <person name="Kikuchi J."/>
            <person name="Masaoka T."/>
            <person name="Hattori M."/>
        </authorList>
    </citation>
    <scope>NUCLEOTIDE SEQUENCE [LARGE SCALE GENOMIC DNA]</scope>
    <source>
        <strain evidence="2">NBRC 3956 / LMG 18251</strain>
    </source>
</reference>